<accession>A0A1H9LXB2</accession>
<dbReference type="OrthoDB" id="1111891at2"/>
<feature type="domain" description="Large polyvalent protein-associated" evidence="1">
    <location>
        <begin position="392"/>
        <end position="455"/>
    </location>
</feature>
<dbReference type="Pfam" id="PF18796">
    <property type="entry name" value="LPD1"/>
    <property type="match status" value="1"/>
</dbReference>
<dbReference type="STRING" id="478744.SAMN05444359_12622"/>
<dbReference type="InParanoid" id="A0A1H9LXB2"/>
<proteinExistence type="predicted"/>
<evidence type="ECO:0000313" key="2">
    <source>
        <dbReference type="EMBL" id="SER16070.1"/>
    </source>
</evidence>
<keyword evidence="3" id="KW-1185">Reference proteome</keyword>
<gene>
    <name evidence="2" type="ORF">SAMN05444359_12622</name>
</gene>
<name>A0A1H9LXB2_9BACT</name>
<sequence>MKFLLLGFNDGNVAFSAMLQSFVYDRHPAVDSIFEEVKGSPFSSVPPESVGVTIYPSLVFMALTGRKPDGEKCYKMVRTLSGAGVTRAQIIGHLNQLQYLPPIVDFTCGGGSLPGASGEGENSLLGLFRLPPWLLLLGTAYAAKKTFDANSLVGQLGYGAIATMGVTKYYSLPAEDRQLLPSLGEVRALPIGSARKATDTTPIKPGSRVDSYWLEKKRLTEKDYSGRKKRYTVYTANAPAIVERFGLHSIEFGNWVPQDERQQALVAIDESLTDLAQILRTPQKRIGLNGTLAIAYGARGKGGGAAATYNSRYILINLTRTKGAGTLAHEYGHAIDFHLWPRQRDLRAWRSTSTDLPERGRKTPRGLMETALAKIMLNPDGSMNAYRERIKDAPEYWIRNNEIWARAFEAMINQELKKQGKRNRFLASSQYGHPVYPNKALLKKARASMMAFCRASLSHK</sequence>
<dbReference type="Proteomes" id="UP000199021">
    <property type="component" value="Unassembled WGS sequence"/>
</dbReference>
<organism evidence="2 3">
    <name type="scientific">Neolewinella agarilytica</name>
    <dbReference type="NCBI Taxonomy" id="478744"/>
    <lineage>
        <taxon>Bacteria</taxon>
        <taxon>Pseudomonadati</taxon>
        <taxon>Bacteroidota</taxon>
        <taxon>Saprospiria</taxon>
        <taxon>Saprospirales</taxon>
        <taxon>Lewinellaceae</taxon>
        <taxon>Neolewinella</taxon>
    </lineage>
</organism>
<dbReference type="RefSeq" id="WP_090171886.1">
    <property type="nucleotide sequence ID" value="NZ_FOFB01000026.1"/>
</dbReference>
<reference evidence="3" key="1">
    <citation type="submission" date="2016-10" db="EMBL/GenBank/DDBJ databases">
        <authorList>
            <person name="Varghese N."/>
            <person name="Submissions S."/>
        </authorList>
    </citation>
    <scope>NUCLEOTIDE SEQUENCE [LARGE SCALE GENOMIC DNA]</scope>
    <source>
        <strain evidence="3">DSM 24740</strain>
    </source>
</reference>
<dbReference type="InterPro" id="IPR041047">
    <property type="entry name" value="LPD1"/>
</dbReference>
<dbReference type="AlphaFoldDB" id="A0A1H9LXB2"/>
<dbReference type="EMBL" id="FOFB01000026">
    <property type="protein sequence ID" value="SER16070.1"/>
    <property type="molecule type" value="Genomic_DNA"/>
</dbReference>
<evidence type="ECO:0000259" key="1">
    <source>
        <dbReference type="Pfam" id="PF18796"/>
    </source>
</evidence>
<protein>
    <recommendedName>
        <fullName evidence="1">Large polyvalent protein-associated domain-containing protein</fullName>
    </recommendedName>
</protein>
<evidence type="ECO:0000313" key="3">
    <source>
        <dbReference type="Proteomes" id="UP000199021"/>
    </source>
</evidence>